<feature type="compositionally biased region" description="Polar residues" evidence="8">
    <location>
        <begin position="1001"/>
        <end position="1012"/>
    </location>
</feature>
<feature type="compositionally biased region" description="Acidic residues" evidence="8">
    <location>
        <begin position="963"/>
        <end position="974"/>
    </location>
</feature>
<dbReference type="STRING" id="71717.A0A4Y7TJK0"/>
<reference evidence="10 11" key="1">
    <citation type="journal article" date="2019" name="Nat. Ecol. Evol.">
        <title>Megaphylogeny resolves global patterns of mushroom evolution.</title>
        <authorList>
            <person name="Varga T."/>
            <person name="Krizsan K."/>
            <person name="Foldi C."/>
            <person name="Dima B."/>
            <person name="Sanchez-Garcia M."/>
            <person name="Sanchez-Ramirez S."/>
            <person name="Szollosi G.J."/>
            <person name="Szarkandi J.G."/>
            <person name="Papp V."/>
            <person name="Albert L."/>
            <person name="Andreopoulos W."/>
            <person name="Angelini C."/>
            <person name="Antonin V."/>
            <person name="Barry K.W."/>
            <person name="Bougher N.L."/>
            <person name="Buchanan P."/>
            <person name="Buyck B."/>
            <person name="Bense V."/>
            <person name="Catcheside P."/>
            <person name="Chovatia M."/>
            <person name="Cooper J."/>
            <person name="Damon W."/>
            <person name="Desjardin D."/>
            <person name="Finy P."/>
            <person name="Geml J."/>
            <person name="Haridas S."/>
            <person name="Hughes K."/>
            <person name="Justo A."/>
            <person name="Karasinski D."/>
            <person name="Kautmanova I."/>
            <person name="Kiss B."/>
            <person name="Kocsube S."/>
            <person name="Kotiranta H."/>
            <person name="LaButti K.M."/>
            <person name="Lechner B.E."/>
            <person name="Liimatainen K."/>
            <person name="Lipzen A."/>
            <person name="Lukacs Z."/>
            <person name="Mihaltcheva S."/>
            <person name="Morgado L.N."/>
            <person name="Niskanen T."/>
            <person name="Noordeloos M.E."/>
            <person name="Ohm R.A."/>
            <person name="Ortiz-Santana B."/>
            <person name="Ovrebo C."/>
            <person name="Racz N."/>
            <person name="Riley R."/>
            <person name="Savchenko A."/>
            <person name="Shiryaev A."/>
            <person name="Soop K."/>
            <person name="Spirin V."/>
            <person name="Szebenyi C."/>
            <person name="Tomsovsky M."/>
            <person name="Tulloss R.E."/>
            <person name="Uehling J."/>
            <person name="Grigoriev I.V."/>
            <person name="Vagvolgyi C."/>
            <person name="Papp T."/>
            <person name="Martin F.M."/>
            <person name="Miettinen O."/>
            <person name="Hibbett D.S."/>
            <person name="Nagy L.G."/>
        </authorList>
    </citation>
    <scope>NUCLEOTIDE SEQUENCE [LARGE SCALE GENOMIC DNA]</scope>
    <source>
        <strain evidence="10 11">FP101781</strain>
    </source>
</reference>
<evidence type="ECO:0000256" key="2">
    <source>
        <dbReference type="ARBA" id="ARBA00006533"/>
    </source>
</evidence>
<keyword evidence="6" id="KW-0226">DNA condensation</keyword>
<comment type="similarity">
    <text evidence="2">Belongs to the CND3 (condensin subunit 3) family.</text>
</comment>
<keyword evidence="4" id="KW-0132">Cell division</keyword>
<evidence type="ECO:0000256" key="1">
    <source>
        <dbReference type="ARBA" id="ARBA00004286"/>
    </source>
</evidence>
<feature type="domain" description="Nuclear condensin complex subunit 3 C-terminal" evidence="9">
    <location>
        <begin position="593"/>
        <end position="872"/>
    </location>
</feature>
<dbReference type="OrthoDB" id="27187at2759"/>
<dbReference type="GO" id="GO:0007076">
    <property type="term" value="P:mitotic chromosome condensation"/>
    <property type="evidence" value="ECO:0007669"/>
    <property type="project" value="InterPro"/>
</dbReference>
<dbReference type="PANTHER" id="PTHR14418">
    <property type="entry name" value="CONDENSIN COMPLEX SUBUNIT 3-RELATED"/>
    <property type="match status" value="1"/>
</dbReference>
<dbReference type="InterPro" id="IPR016024">
    <property type="entry name" value="ARM-type_fold"/>
</dbReference>
<sequence length="1158" mass="129276">MPKAKAQEPETIDLEALPEAIATIFDQVQTSLANHKKNCVALYKLHLRAATVRDQVKKKNGTVSTKFTGERAFVETFLDMVNRILDMKKGPPATDRIVKFVGSYVQYLNEKVQQEEKPDEEDTDTTTSRFVARILGWLLQGFQAKNKNVRFRCLHLVSELISHIGEVDEDTYSMLREGLIERLNDKETLIRAHAAAALSKLVGSEDPDEMEEGEQSVLDILLEVLATDPAAEVRRASLLNVPLTPATIDTILRRTRDVDTTTRKIVYTAVLPKLGHPRHLSLVQREQVVKDGLGDREPGVRVAAGKLLTKWFDVILSEADGDNSLGWEGDDSGIMKGLIHFLSLFDVIGSGEAIAVDTLISIFVTRPDIPEVFVFPEQYWPELTPESAVLARVFVEHCIKNNNEARLEAAALPVVTAFAFHTQEAYNRLLNVLQKIEAAKIAAGSGDEYEGEDALEEELAKKEVTLGELLRMALKFDYMDEIGRRKVFTVVKEMLAHPQLPPSLIERCVDVLKEIMPSERDLIRVVVEIIVELRETDEVEDVDNILGNLDEDDPDRSVATEALSHAGRGAKKPRDRDVMSVEERREADITDIRCLMLCTAVLERVNGSFEDNSTLEGVLADLIVPSVKRKELAMREKALVSLGLCCLIAKNMALRSFQLFMGQIENAPDELKVQVLKVVLDLLIMYDQEFFKKSEAIAQQITAFLIQTLQSEESQAAQAILCTGICKLVLAGIITDANVLAALALLYISPSTVENQELRQCLSYFFPVYSYASASNQRRIQSIYLLAYDQAKTLQDDLEEDQEMIAPYDFGLMLVDWTDPSKAVQIAGAEHNASGLNAHAELAIQILDALYDEDRPDSDRKAFCQTLNQLHLPADLDVKSIHKLDLLTSHLAEQSPLNNSATEKIFARFKTRVKQQFDSQLKDVDPVAYVSDEDVLKIYECIAVDPPKGDGTKHSRKKSPEAEDREEDPEEPEKDTETQTEPPSRTSRRASMRSRASTASEPASTRSQSTIQEEAEGESVHEEEEEQPDVEVERPSTPKMKKGTKRVHTPGTARGDGRKRSRRGTVTETRKVKVEGDDDADEDAEDDRAQSPTPKKKPVRATKAPTKSRDKAPARTSSRTTTKRMTNSKIKPAPMSDDEKENLSEAENALSEPESVDL</sequence>
<dbReference type="InterPro" id="IPR025977">
    <property type="entry name" value="Cnd3_C"/>
</dbReference>
<feature type="region of interest" description="Disordered" evidence="8">
    <location>
        <begin position="944"/>
        <end position="1158"/>
    </location>
</feature>
<dbReference type="InterPro" id="IPR011989">
    <property type="entry name" value="ARM-like"/>
</dbReference>
<dbReference type="PANTHER" id="PTHR14418:SF5">
    <property type="entry name" value="CONDENSIN COMPLEX SUBUNIT 3"/>
    <property type="match status" value="1"/>
</dbReference>
<name>A0A4Y7TJK0_COPMI</name>
<evidence type="ECO:0000256" key="6">
    <source>
        <dbReference type="ARBA" id="ARBA00023067"/>
    </source>
</evidence>
<evidence type="ECO:0000313" key="10">
    <source>
        <dbReference type="EMBL" id="TEB34355.1"/>
    </source>
</evidence>
<dbReference type="Proteomes" id="UP000298030">
    <property type="component" value="Unassembled WGS sequence"/>
</dbReference>
<evidence type="ECO:0000256" key="3">
    <source>
        <dbReference type="ARBA" id="ARBA00022454"/>
    </source>
</evidence>
<protein>
    <recommendedName>
        <fullName evidence="9">Nuclear condensin complex subunit 3 C-terminal domain-containing protein</fullName>
    </recommendedName>
</protein>
<evidence type="ECO:0000313" key="11">
    <source>
        <dbReference type="Proteomes" id="UP000298030"/>
    </source>
</evidence>
<keyword evidence="3" id="KW-0158">Chromosome</keyword>
<dbReference type="EMBL" id="QPFP01000010">
    <property type="protein sequence ID" value="TEB34355.1"/>
    <property type="molecule type" value="Genomic_DNA"/>
</dbReference>
<dbReference type="InterPro" id="IPR027165">
    <property type="entry name" value="CND3"/>
</dbReference>
<evidence type="ECO:0000256" key="5">
    <source>
        <dbReference type="ARBA" id="ARBA00022776"/>
    </source>
</evidence>
<dbReference type="SUPFAM" id="SSF48371">
    <property type="entry name" value="ARM repeat"/>
    <property type="match status" value="1"/>
</dbReference>
<dbReference type="GO" id="GO:0051301">
    <property type="term" value="P:cell division"/>
    <property type="evidence" value="ECO:0007669"/>
    <property type="project" value="UniProtKB-KW"/>
</dbReference>
<evidence type="ECO:0000259" key="9">
    <source>
        <dbReference type="Pfam" id="PF12719"/>
    </source>
</evidence>
<gene>
    <name evidence="10" type="ORF">FA13DRAFT_1729868</name>
</gene>
<comment type="subcellular location">
    <subcellularLocation>
        <location evidence="1">Chromosome</location>
    </subcellularLocation>
</comment>
<accession>A0A4Y7TJK0</accession>
<dbReference type="GO" id="GO:0000796">
    <property type="term" value="C:condensin complex"/>
    <property type="evidence" value="ECO:0007669"/>
    <property type="project" value="InterPro"/>
</dbReference>
<dbReference type="Gene3D" id="1.25.10.10">
    <property type="entry name" value="Leucine-rich Repeat Variant"/>
    <property type="match status" value="1"/>
</dbReference>
<comment type="caution">
    <text evidence="10">The sequence shown here is derived from an EMBL/GenBank/DDBJ whole genome shotgun (WGS) entry which is preliminary data.</text>
</comment>
<dbReference type="Pfam" id="PF12719">
    <property type="entry name" value="Cnd3"/>
    <property type="match status" value="1"/>
</dbReference>
<evidence type="ECO:0000256" key="8">
    <source>
        <dbReference type="SAM" id="MobiDB-lite"/>
    </source>
</evidence>
<evidence type="ECO:0000256" key="7">
    <source>
        <dbReference type="ARBA" id="ARBA00023306"/>
    </source>
</evidence>
<feature type="compositionally biased region" description="Acidic residues" evidence="8">
    <location>
        <begin position="1013"/>
        <end position="1030"/>
    </location>
</feature>
<keyword evidence="7" id="KW-0131">Cell cycle</keyword>
<feature type="compositionally biased region" description="Acidic residues" evidence="8">
    <location>
        <begin position="1076"/>
        <end position="1086"/>
    </location>
</feature>
<dbReference type="GO" id="GO:0000793">
    <property type="term" value="C:condensed chromosome"/>
    <property type="evidence" value="ECO:0007669"/>
    <property type="project" value="TreeGrafter"/>
</dbReference>
<dbReference type="AlphaFoldDB" id="A0A4Y7TJK0"/>
<keyword evidence="11" id="KW-1185">Reference proteome</keyword>
<organism evidence="10 11">
    <name type="scientific">Coprinellus micaceus</name>
    <name type="common">Glistening ink-cap mushroom</name>
    <name type="synonym">Coprinus micaceus</name>
    <dbReference type="NCBI Taxonomy" id="71717"/>
    <lineage>
        <taxon>Eukaryota</taxon>
        <taxon>Fungi</taxon>
        <taxon>Dikarya</taxon>
        <taxon>Basidiomycota</taxon>
        <taxon>Agaricomycotina</taxon>
        <taxon>Agaricomycetes</taxon>
        <taxon>Agaricomycetidae</taxon>
        <taxon>Agaricales</taxon>
        <taxon>Agaricineae</taxon>
        <taxon>Psathyrellaceae</taxon>
        <taxon>Coprinellus</taxon>
    </lineage>
</organism>
<proteinExistence type="inferred from homology"/>
<evidence type="ECO:0000256" key="4">
    <source>
        <dbReference type="ARBA" id="ARBA00022618"/>
    </source>
</evidence>
<feature type="compositionally biased region" description="Basic and acidic residues" evidence="8">
    <location>
        <begin position="947"/>
        <end position="962"/>
    </location>
</feature>
<keyword evidence="5" id="KW-0498">Mitosis</keyword>
<feature type="compositionally biased region" description="Low complexity" evidence="8">
    <location>
        <begin position="1115"/>
        <end position="1128"/>
    </location>
</feature>
<feature type="compositionally biased region" description="Basic residues" evidence="8">
    <location>
        <begin position="1039"/>
        <end position="1048"/>
    </location>
</feature>